<sequence length="86" mass="10247">MKVFELREKTREELTDLLNGLYRELFNLKIRRASQELPNPLRLRTIRRDIARIRTILRESELGKVKLLEGKKTEVKTKKEKGEKNA</sequence>
<evidence type="ECO:0000313" key="6">
    <source>
        <dbReference type="EMBL" id="HGV97157.1"/>
    </source>
</evidence>
<protein>
    <recommendedName>
        <fullName evidence="4 5">Large ribosomal subunit protein uL29</fullName>
    </recommendedName>
</protein>
<dbReference type="GO" id="GO:0022625">
    <property type="term" value="C:cytosolic large ribosomal subunit"/>
    <property type="evidence" value="ECO:0007669"/>
    <property type="project" value="TreeGrafter"/>
</dbReference>
<accession>A0A7C4XK61</accession>
<dbReference type="GO" id="GO:0003735">
    <property type="term" value="F:structural constituent of ribosome"/>
    <property type="evidence" value="ECO:0007669"/>
    <property type="project" value="InterPro"/>
</dbReference>
<dbReference type="EMBL" id="DTGZ01000045">
    <property type="protein sequence ID" value="HGV97157.1"/>
    <property type="molecule type" value="Genomic_DNA"/>
</dbReference>
<dbReference type="Gene3D" id="1.10.287.310">
    <property type="match status" value="1"/>
</dbReference>
<dbReference type="InterPro" id="IPR001854">
    <property type="entry name" value="Ribosomal_uL29"/>
</dbReference>
<evidence type="ECO:0000256" key="5">
    <source>
        <dbReference type="HAMAP-Rule" id="MF_00374"/>
    </source>
</evidence>
<evidence type="ECO:0000256" key="2">
    <source>
        <dbReference type="ARBA" id="ARBA00022980"/>
    </source>
</evidence>
<dbReference type="PROSITE" id="PS00579">
    <property type="entry name" value="RIBOSOMAL_L29"/>
    <property type="match status" value="1"/>
</dbReference>
<name>A0A7C4XK61_UNCW3</name>
<dbReference type="InterPro" id="IPR036049">
    <property type="entry name" value="Ribosomal_uL29_sf"/>
</dbReference>
<evidence type="ECO:0000256" key="1">
    <source>
        <dbReference type="ARBA" id="ARBA00009254"/>
    </source>
</evidence>
<dbReference type="NCBIfam" id="TIGR00012">
    <property type="entry name" value="L29"/>
    <property type="match status" value="1"/>
</dbReference>
<organism evidence="6">
    <name type="scientific">candidate division WOR-3 bacterium</name>
    <dbReference type="NCBI Taxonomy" id="2052148"/>
    <lineage>
        <taxon>Bacteria</taxon>
        <taxon>Bacteria division WOR-3</taxon>
    </lineage>
</organism>
<keyword evidence="3 5" id="KW-0687">Ribonucleoprotein</keyword>
<dbReference type="FunFam" id="1.10.287.310:FF:000001">
    <property type="entry name" value="50S ribosomal protein L29"/>
    <property type="match status" value="1"/>
</dbReference>
<gene>
    <name evidence="5" type="primary">rpmC</name>
    <name evidence="6" type="ORF">ENV60_02545</name>
</gene>
<dbReference type="PANTHER" id="PTHR10916">
    <property type="entry name" value="60S RIBOSOMAL PROTEIN L35/50S RIBOSOMAL PROTEIN L29"/>
    <property type="match status" value="1"/>
</dbReference>
<dbReference type="HAMAP" id="MF_00374">
    <property type="entry name" value="Ribosomal_uL29"/>
    <property type="match status" value="1"/>
</dbReference>
<keyword evidence="2 5" id="KW-0689">Ribosomal protein</keyword>
<dbReference type="AlphaFoldDB" id="A0A7C4XK61"/>
<reference evidence="6" key="1">
    <citation type="journal article" date="2020" name="mSystems">
        <title>Genome- and Community-Level Interaction Insights into Carbon Utilization and Element Cycling Functions of Hydrothermarchaeota in Hydrothermal Sediment.</title>
        <authorList>
            <person name="Zhou Z."/>
            <person name="Liu Y."/>
            <person name="Xu W."/>
            <person name="Pan J."/>
            <person name="Luo Z.H."/>
            <person name="Li M."/>
        </authorList>
    </citation>
    <scope>NUCLEOTIDE SEQUENCE [LARGE SCALE GENOMIC DNA]</scope>
    <source>
        <strain evidence="6">SpSt-774</strain>
    </source>
</reference>
<dbReference type="Pfam" id="PF00831">
    <property type="entry name" value="Ribosomal_L29"/>
    <property type="match status" value="1"/>
</dbReference>
<evidence type="ECO:0000256" key="3">
    <source>
        <dbReference type="ARBA" id="ARBA00023274"/>
    </source>
</evidence>
<proteinExistence type="inferred from homology"/>
<dbReference type="GO" id="GO:0006412">
    <property type="term" value="P:translation"/>
    <property type="evidence" value="ECO:0007669"/>
    <property type="project" value="UniProtKB-UniRule"/>
</dbReference>
<dbReference type="InterPro" id="IPR050063">
    <property type="entry name" value="Ribosomal_protein_uL29"/>
</dbReference>
<dbReference type="PANTHER" id="PTHR10916:SF0">
    <property type="entry name" value="LARGE RIBOSOMAL SUBUNIT PROTEIN UL29C"/>
    <property type="match status" value="1"/>
</dbReference>
<comment type="caution">
    <text evidence="6">The sequence shown here is derived from an EMBL/GenBank/DDBJ whole genome shotgun (WGS) entry which is preliminary data.</text>
</comment>
<comment type="similarity">
    <text evidence="1 5">Belongs to the universal ribosomal protein uL29 family.</text>
</comment>
<evidence type="ECO:0000256" key="4">
    <source>
        <dbReference type="ARBA" id="ARBA00035204"/>
    </source>
</evidence>
<dbReference type="InterPro" id="IPR018254">
    <property type="entry name" value="Ribosomal_uL29_CS"/>
</dbReference>
<dbReference type="CDD" id="cd00427">
    <property type="entry name" value="Ribosomal_L29_HIP"/>
    <property type="match status" value="1"/>
</dbReference>
<dbReference type="SUPFAM" id="SSF46561">
    <property type="entry name" value="Ribosomal protein L29 (L29p)"/>
    <property type="match status" value="1"/>
</dbReference>